<dbReference type="PANTHER" id="PTHR34322">
    <property type="entry name" value="TRANSPOSASE, Y1_TNP DOMAIN-CONTAINING"/>
    <property type="match status" value="1"/>
</dbReference>
<dbReference type="AlphaFoldDB" id="A0A1F8FAR4"/>
<evidence type="ECO:0000259" key="1">
    <source>
        <dbReference type="SMART" id="SM01321"/>
    </source>
</evidence>
<gene>
    <name evidence="2" type="ORF">A3J46_01600</name>
</gene>
<accession>A0A1F8FAR4</accession>
<dbReference type="Proteomes" id="UP000177167">
    <property type="component" value="Unassembled WGS sequence"/>
</dbReference>
<organism evidence="2 3">
    <name type="scientific">Candidatus Yanofskybacteria bacterium RIFCSPHIGHO2_02_FULL_41_11</name>
    <dbReference type="NCBI Taxonomy" id="1802675"/>
    <lineage>
        <taxon>Bacteria</taxon>
        <taxon>Candidatus Yanofskyibacteriota</taxon>
    </lineage>
</organism>
<feature type="domain" description="Transposase IS200-like" evidence="1">
    <location>
        <begin position="10"/>
        <end position="139"/>
    </location>
</feature>
<dbReference type="Pfam" id="PF01797">
    <property type="entry name" value="Y1_Tnp"/>
    <property type="match status" value="1"/>
</dbReference>
<evidence type="ECO:0000313" key="3">
    <source>
        <dbReference type="Proteomes" id="UP000177167"/>
    </source>
</evidence>
<dbReference type="InterPro" id="IPR002686">
    <property type="entry name" value="Transposase_17"/>
</dbReference>
<comment type="caution">
    <text evidence="2">The sequence shown here is derived from an EMBL/GenBank/DDBJ whole genome shotgun (WGS) entry which is preliminary data.</text>
</comment>
<evidence type="ECO:0000313" key="2">
    <source>
        <dbReference type="EMBL" id="OGN09668.1"/>
    </source>
</evidence>
<sequence>MHYRDYKNFHPNGFFHVYNRGHNKDLVFKDEEDYLFFIKRAKQILGLQKTGMSRWMNSLPEGSFSVLSYCLMPNHFHFLILQKTNLPISRFISKLCTSYSIYFNKKYENVGSVFQGRFKAKLVDSDLYLTYLSVYIHKNPKQPFKWPYSSMAGYIGMGRDSLVDKDLIIKMTGGTAKGYREFLDGYTNKDELQISHLTFDD</sequence>
<dbReference type="SUPFAM" id="SSF143422">
    <property type="entry name" value="Transposase IS200-like"/>
    <property type="match status" value="1"/>
</dbReference>
<dbReference type="GO" id="GO:0003677">
    <property type="term" value="F:DNA binding"/>
    <property type="evidence" value="ECO:0007669"/>
    <property type="project" value="InterPro"/>
</dbReference>
<dbReference type="GO" id="GO:0006313">
    <property type="term" value="P:DNA transposition"/>
    <property type="evidence" value="ECO:0007669"/>
    <property type="project" value="InterPro"/>
</dbReference>
<dbReference type="PANTHER" id="PTHR34322:SF2">
    <property type="entry name" value="TRANSPOSASE IS200-LIKE DOMAIN-CONTAINING PROTEIN"/>
    <property type="match status" value="1"/>
</dbReference>
<dbReference type="Gene3D" id="3.30.70.1290">
    <property type="entry name" value="Transposase IS200-like"/>
    <property type="match status" value="1"/>
</dbReference>
<dbReference type="SMART" id="SM01321">
    <property type="entry name" value="Y1_Tnp"/>
    <property type="match status" value="1"/>
</dbReference>
<reference evidence="2 3" key="1">
    <citation type="journal article" date="2016" name="Nat. Commun.">
        <title>Thousands of microbial genomes shed light on interconnected biogeochemical processes in an aquifer system.</title>
        <authorList>
            <person name="Anantharaman K."/>
            <person name="Brown C.T."/>
            <person name="Hug L.A."/>
            <person name="Sharon I."/>
            <person name="Castelle C.J."/>
            <person name="Probst A.J."/>
            <person name="Thomas B.C."/>
            <person name="Singh A."/>
            <person name="Wilkins M.J."/>
            <person name="Karaoz U."/>
            <person name="Brodie E.L."/>
            <person name="Williams K.H."/>
            <person name="Hubbard S.S."/>
            <person name="Banfield J.F."/>
        </authorList>
    </citation>
    <scope>NUCLEOTIDE SEQUENCE [LARGE SCALE GENOMIC DNA]</scope>
</reference>
<proteinExistence type="predicted"/>
<dbReference type="EMBL" id="MGJP01000030">
    <property type="protein sequence ID" value="OGN09668.1"/>
    <property type="molecule type" value="Genomic_DNA"/>
</dbReference>
<dbReference type="InterPro" id="IPR036515">
    <property type="entry name" value="Transposase_17_sf"/>
</dbReference>
<protein>
    <recommendedName>
        <fullName evidence="1">Transposase IS200-like domain-containing protein</fullName>
    </recommendedName>
</protein>
<dbReference type="GO" id="GO:0004803">
    <property type="term" value="F:transposase activity"/>
    <property type="evidence" value="ECO:0007669"/>
    <property type="project" value="InterPro"/>
</dbReference>
<name>A0A1F8FAR4_9BACT</name>